<dbReference type="Gene3D" id="3.90.1150.10">
    <property type="entry name" value="Aspartate Aminotransferase, domain 1"/>
    <property type="match status" value="1"/>
</dbReference>
<proteinExistence type="inferred from homology"/>
<evidence type="ECO:0000256" key="2">
    <source>
        <dbReference type="RuleBase" id="RU004508"/>
    </source>
</evidence>
<dbReference type="InterPro" id="IPR000653">
    <property type="entry name" value="DegT/StrS_aminotransferase"/>
</dbReference>
<dbReference type="PANTHER" id="PTHR30244">
    <property type="entry name" value="TRANSAMINASE"/>
    <property type="match status" value="1"/>
</dbReference>
<dbReference type="EMBL" id="JRGF01000002">
    <property type="protein sequence ID" value="KHE42697.1"/>
    <property type="molecule type" value="Genomic_DNA"/>
</dbReference>
<comment type="caution">
    <text evidence="3">The sequence shown here is derived from an EMBL/GenBank/DDBJ whole genome shotgun (WGS) entry which is preliminary data.</text>
</comment>
<gene>
    <name evidence="3" type="ORF">LG35_01355</name>
</gene>
<protein>
    <submittedName>
        <fullName evidence="3">Uncharacterized protein</fullName>
    </submittedName>
</protein>
<accession>A0ABR4YKC5</accession>
<evidence type="ECO:0000313" key="4">
    <source>
        <dbReference type="Proteomes" id="UP000030889"/>
    </source>
</evidence>
<evidence type="ECO:0000256" key="1">
    <source>
        <dbReference type="ARBA" id="ARBA00037999"/>
    </source>
</evidence>
<keyword evidence="2" id="KW-0663">Pyridoxal phosphate</keyword>
<sequence length="308" mass="35411">MAGKQVVYVEVSLEDFNILPEKLVHLVDDDSIVIATHQYGNPCRIEEICDICRKAGALVIEDCAASLGTVYNGKLTGLFGNYAFFSFDSTKLVTVPSKGGFIIAADAAELHAIEQHVMECRIPGIRFRLKHTVIGMIYLVLRNKIIYRIFHYVTMQRKGKAQLDDKHALNLVPDDYYRYRMAAWQAYMAIPQIEILPELIERRKMMYHYYDEHIRNTRVLRKPVVCSEACCIKYAILVKDKKRFYDACLEKGVDMAFSFSYTVCPRSCEHASDIAAEVLNIPFYWGLREKDMERVVSIINWLAAEIGR</sequence>
<dbReference type="PANTHER" id="PTHR30244:SF34">
    <property type="entry name" value="DTDP-4-AMINO-4,6-DIDEOXYGALACTOSE TRANSAMINASE"/>
    <property type="match status" value="1"/>
</dbReference>
<dbReference type="Proteomes" id="UP000030889">
    <property type="component" value="Unassembled WGS sequence"/>
</dbReference>
<reference evidence="3 4" key="1">
    <citation type="submission" date="2014-09" db="EMBL/GenBank/DDBJ databases">
        <title>Alistipes sp. 627, sp. nov., a novel member of the family Rikenellaceae isolated from human faeces.</title>
        <authorList>
            <person name="Shkoporov A.N."/>
            <person name="Chaplin A.V."/>
            <person name="Motuzova O.V."/>
            <person name="Kafarskaia L.I."/>
            <person name="Khokhlova E.V."/>
            <person name="Efimov B.A."/>
        </authorList>
    </citation>
    <scope>NUCLEOTIDE SEQUENCE [LARGE SCALE GENOMIC DNA]</scope>
    <source>
        <strain evidence="3 4">627</strain>
    </source>
</reference>
<dbReference type="Gene3D" id="3.40.640.10">
    <property type="entry name" value="Type I PLP-dependent aspartate aminotransferase-like (Major domain)"/>
    <property type="match status" value="1"/>
</dbReference>
<comment type="similarity">
    <text evidence="1 2">Belongs to the DegT/DnrJ/EryC1 family.</text>
</comment>
<evidence type="ECO:0000313" key="3">
    <source>
        <dbReference type="EMBL" id="KHE42697.1"/>
    </source>
</evidence>
<keyword evidence="4" id="KW-1185">Reference proteome</keyword>
<name>A0ABR4YKC5_9BACT</name>
<dbReference type="InterPro" id="IPR015424">
    <property type="entry name" value="PyrdxlP-dep_Trfase"/>
</dbReference>
<dbReference type="InterPro" id="IPR015421">
    <property type="entry name" value="PyrdxlP-dep_Trfase_major"/>
</dbReference>
<dbReference type="InterPro" id="IPR015422">
    <property type="entry name" value="PyrdxlP-dep_Trfase_small"/>
</dbReference>
<dbReference type="Pfam" id="PF01041">
    <property type="entry name" value="DegT_DnrJ_EryC1"/>
    <property type="match status" value="1"/>
</dbReference>
<dbReference type="SUPFAM" id="SSF53383">
    <property type="entry name" value="PLP-dependent transferases"/>
    <property type="match status" value="1"/>
</dbReference>
<organism evidence="3 4">
    <name type="scientific">Alistipes inops</name>
    <dbReference type="NCBI Taxonomy" id="1501391"/>
    <lineage>
        <taxon>Bacteria</taxon>
        <taxon>Pseudomonadati</taxon>
        <taxon>Bacteroidota</taxon>
        <taxon>Bacteroidia</taxon>
        <taxon>Bacteroidales</taxon>
        <taxon>Rikenellaceae</taxon>
        <taxon>Alistipes</taxon>
    </lineage>
</organism>